<gene>
    <name evidence="2" type="ORF">QYT958_LOCUS43217</name>
    <name evidence="3" type="ORF">QYT958_LOCUS43218</name>
</gene>
<evidence type="ECO:0000313" key="4">
    <source>
        <dbReference type="Proteomes" id="UP000663848"/>
    </source>
</evidence>
<dbReference type="EMBL" id="CAJOBR010060149">
    <property type="protein sequence ID" value="CAF5070610.1"/>
    <property type="molecule type" value="Genomic_DNA"/>
</dbReference>
<evidence type="ECO:0000313" key="2">
    <source>
        <dbReference type="EMBL" id="CAF5070610.1"/>
    </source>
</evidence>
<comment type="caution">
    <text evidence="2">The sequence shown here is derived from an EMBL/GenBank/DDBJ whole genome shotgun (WGS) entry which is preliminary data.</text>
</comment>
<proteinExistence type="predicted"/>
<organism evidence="2 4">
    <name type="scientific">Rotaria socialis</name>
    <dbReference type="NCBI Taxonomy" id="392032"/>
    <lineage>
        <taxon>Eukaryota</taxon>
        <taxon>Metazoa</taxon>
        <taxon>Spiralia</taxon>
        <taxon>Gnathifera</taxon>
        <taxon>Rotifera</taxon>
        <taxon>Eurotatoria</taxon>
        <taxon>Bdelloidea</taxon>
        <taxon>Philodinida</taxon>
        <taxon>Philodinidae</taxon>
        <taxon>Rotaria</taxon>
    </lineage>
</organism>
<name>A0A822DF07_9BILA</name>
<reference evidence="2" key="1">
    <citation type="submission" date="2021-02" db="EMBL/GenBank/DDBJ databases">
        <authorList>
            <person name="Nowell W R."/>
        </authorList>
    </citation>
    <scope>NUCLEOTIDE SEQUENCE</scope>
</reference>
<feature type="non-terminal residue" evidence="2">
    <location>
        <position position="1"/>
    </location>
</feature>
<keyword evidence="1" id="KW-0175">Coiled coil</keyword>
<feature type="coiled-coil region" evidence="1">
    <location>
        <begin position="8"/>
        <end position="52"/>
    </location>
</feature>
<evidence type="ECO:0000313" key="3">
    <source>
        <dbReference type="EMBL" id="CAF5070636.1"/>
    </source>
</evidence>
<evidence type="ECO:0000256" key="1">
    <source>
        <dbReference type="SAM" id="Coils"/>
    </source>
</evidence>
<dbReference type="Proteomes" id="UP000663848">
    <property type="component" value="Unassembled WGS sequence"/>
</dbReference>
<accession>A0A822DF07</accession>
<dbReference type="AlphaFoldDB" id="A0A822DF07"/>
<dbReference type="EMBL" id="CAJOBR010060162">
    <property type="protein sequence ID" value="CAF5070636.1"/>
    <property type="molecule type" value="Genomic_DNA"/>
</dbReference>
<protein>
    <submittedName>
        <fullName evidence="2">Uncharacterized protein</fullName>
    </submittedName>
</protein>
<sequence>MPIVPDKQTEFEETIEKLKIALREANNKIQLLISENETLQKEQDRLNEVQTKIVNE</sequence>